<accession>A0A1M6ZNX8</accession>
<gene>
    <name evidence="1" type="ORF">SAMN02745136_04647</name>
</gene>
<evidence type="ECO:0000313" key="2">
    <source>
        <dbReference type="Proteomes" id="UP000184386"/>
    </source>
</evidence>
<dbReference type="AlphaFoldDB" id="A0A1M6ZNX8"/>
<organism evidence="1 2">
    <name type="scientific">Anaerocolumna jejuensis DSM 15929</name>
    <dbReference type="NCBI Taxonomy" id="1121322"/>
    <lineage>
        <taxon>Bacteria</taxon>
        <taxon>Bacillati</taxon>
        <taxon>Bacillota</taxon>
        <taxon>Clostridia</taxon>
        <taxon>Lachnospirales</taxon>
        <taxon>Lachnospiraceae</taxon>
        <taxon>Anaerocolumna</taxon>
    </lineage>
</organism>
<dbReference type="EMBL" id="FRAC01000029">
    <property type="protein sequence ID" value="SHL32156.1"/>
    <property type="molecule type" value="Genomic_DNA"/>
</dbReference>
<dbReference type="OrthoDB" id="9815944at2"/>
<name>A0A1M6ZNX8_9FIRM</name>
<reference evidence="1 2" key="1">
    <citation type="submission" date="2016-11" db="EMBL/GenBank/DDBJ databases">
        <authorList>
            <person name="Jaros S."/>
            <person name="Januszkiewicz K."/>
            <person name="Wedrychowicz H."/>
        </authorList>
    </citation>
    <scope>NUCLEOTIDE SEQUENCE [LARGE SCALE GENOMIC DNA]</scope>
    <source>
        <strain evidence="1 2">DSM 15929</strain>
    </source>
</reference>
<dbReference type="STRING" id="1121322.SAMN02745136_04647"/>
<proteinExistence type="predicted"/>
<protein>
    <submittedName>
        <fullName evidence="1">Uncharacterized protein</fullName>
    </submittedName>
</protein>
<dbReference type="RefSeq" id="WP_073279414.1">
    <property type="nucleotide sequence ID" value="NZ_FRAC01000029.1"/>
</dbReference>
<dbReference type="Proteomes" id="UP000184386">
    <property type="component" value="Unassembled WGS sequence"/>
</dbReference>
<sequence>MINIIYKCPPAKAIGAIGMREDTNPDIIILVEDSVATSLFFALKQRYITLQNEVNYLDIRILEIGGFQNVIHFYIEANSYIFYDNIYVAAFMDKDVETDIIPYPQYGNQTLISQYNDNSSYCNAWIF</sequence>
<keyword evidence="2" id="KW-1185">Reference proteome</keyword>
<evidence type="ECO:0000313" key="1">
    <source>
        <dbReference type="EMBL" id="SHL32156.1"/>
    </source>
</evidence>